<keyword evidence="1" id="KW-1133">Transmembrane helix</keyword>
<dbReference type="Pfam" id="PF07332">
    <property type="entry name" value="Phage_holin_3_6"/>
    <property type="match status" value="1"/>
</dbReference>
<dbReference type="Proteomes" id="UP000317648">
    <property type="component" value="Chromosome"/>
</dbReference>
<evidence type="ECO:0000256" key="1">
    <source>
        <dbReference type="SAM" id="Phobius"/>
    </source>
</evidence>
<keyword evidence="1" id="KW-0472">Membrane</keyword>
<dbReference type="EMBL" id="CP036433">
    <property type="protein sequence ID" value="QDU95389.1"/>
    <property type="molecule type" value="Genomic_DNA"/>
</dbReference>
<proteinExistence type="predicted"/>
<protein>
    <submittedName>
        <fullName evidence="2">Uncharacterized protein</fullName>
    </submittedName>
</protein>
<dbReference type="RefSeq" id="WP_145054136.1">
    <property type="nucleotide sequence ID" value="NZ_CP036433.1"/>
</dbReference>
<dbReference type="AlphaFoldDB" id="A0A518DU78"/>
<dbReference type="KEGG" id="lcre:Pla8534_32040"/>
<feature type="transmembrane region" description="Helical" evidence="1">
    <location>
        <begin position="56"/>
        <end position="81"/>
    </location>
</feature>
<feature type="transmembrane region" description="Helical" evidence="1">
    <location>
        <begin position="87"/>
        <end position="113"/>
    </location>
</feature>
<sequence>MARQKEMNGAGNGQNVASFTRGAGELAHDVIELGELQVNLLRADVSEALERSTLPAIVVAIGLVAAASCAPAIVLSVGFALAEFTPLSVAGGLAIASVSVFVLSMAAAGLAAWRMKSSFAVFHRSMDEFSRNVRWIKAVLRHGGAASPTRLSR</sequence>
<dbReference type="OrthoDB" id="286777at2"/>
<reference evidence="2 3" key="1">
    <citation type="submission" date="2019-02" db="EMBL/GenBank/DDBJ databases">
        <title>Deep-cultivation of Planctomycetes and their phenomic and genomic characterization uncovers novel biology.</title>
        <authorList>
            <person name="Wiegand S."/>
            <person name="Jogler M."/>
            <person name="Boedeker C."/>
            <person name="Pinto D."/>
            <person name="Vollmers J."/>
            <person name="Rivas-Marin E."/>
            <person name="Kohn T."/>
            <person name="Peeters S.H."/>
            <person name="Heuer A."/>
            <person name="Rast P."/>
            <person name="Oberbeckmann S."/>
            <person name="Bunk B."/>
            <person name="Jeske O."/>
            <person name="Meyerdierks A."/>
            <person name="Storesund J.E."/>
            <person name="Kallscheuer N."/>
            <person name="Luecker S."/>
            <person name="Lage O.M."/>
            <person name="Pohl T."/>
            <person name="Merkel B.J."/>
            <person name="Hornburger P."/>
            <person name="Mueller R.-W."/>
            <person name="Bruemmer F."/>
            <person name="Labrenz M."/>
            <person name="Spormann A.M."/>
            <person name="Op den Camp H."/>
            <person name="Overmann J."/>
            <person name="Amann R."/>
            <person name="Jetten M.S.M."/>
            <person name="Mascher T."/>
            <person name="Medema M.H."/>
            <person name="Devos D.P."/>
            <person name="Kaster A.-K."/>
            <person name="Ovreas L."/>
            <person name="Rohde M."/>
            <person name="Galperin M.Y."/>
            <person name="Jogler C."/>
        </authorList>
    </citation>
    <scope>NUCLEOTIDE SEQUENCE [LARGE SCALE GENOMIC DNA]</scope>
    <source>
        <strain evidence="2 3">Pla85_3_4</strain>
    </source>
</reference>
<evidence type="ECO:0000313" key="2">
    <source>
        <dbReference type="EMBL" id="QDU95389.1"/>
    </source>
</evidence>
<dbReference type="InterPro" id="IPR009937">
    <property type="entry name" value="Phage_holin_3_6"/>
</dbReference>
<keyword evidence="1" id="KW-0812">Transmembrane</keyword>
<name>A0A518DU78_9BACT</name>
<evidence type="ECO:0000313" key="3">
    <source>
        <dbReference type="Proteomes" id="UP000317648"/>
    </source>
</evidence>
<gene>
    <name evidence="2" type="ORF">Pla8534_32040</name>
</gene>
<keyword evidence="3" id="KW-1185">Reference proteome</keyword>
<organism evidence="2 3">
    <name type="scientific">Lignipirellula cremea</name>
    <dbReference type="NCBI Taxonomy" id="2528010"/>
    <lineage>
        <taxon>Bacteria</taxon>
        <taxon>Pseudomonadati</taxon>
        <taxon>Planctomycetota</taxon>
        <taxon>Planctomycetia</taxon>
        <taxon>Pirellulales</taxon>
        <taxon>Pirellulaceae</taxon>
        <taxon>Lignipirellula</taxon>
    </lineage>
</organism>
<accession>A0A518DU78</accession>